<evidence type="ECO:0000256" key="5">
    <source>
        <dbReference type="ARBA" id="ARBA00023002"/>
    </source>
</evidence>
<keyword evidence="5" id="KW-0560">Oxidoreductase</keyword>
<dbReference type="PROSITE" id="PS51387">
    <property type="entry name" value="FAD_PCMH"/>
    <property type="match status" value="1"/>
</dbReference>
<keyword evidence="3" id="KW-0285">Flavoprotein</keyword>
<dbReference type="PANTHER" id="PTHR42973:SF39">
    <property type="entry name" value="FAD-BINDING PCMH-TYPE DOMAIN-CONTAINING PROTEIN"/>
    <property type="match status" value="1"/>
</dbReference>
<dbReference type="SUPFAM" id="SSF56176">
    <property type="entry name" value="FAD-binding/transporter-associated domain-like"/>
    <property type="match status" value="1"/>
</dbReference>
<comment type="similarity">
    <text evidence="2">Belongs to the oxygen-dependent FAD-linked oxidoreductase family.</text>
</comment>
<evidence type="ECO:0000313" key="7">
    <source>
        <dbReference type="EMBL" id="KIW15878.1"/>
    </source>
</evidence>
<gene>
    <name evidence="7" type="ORF">PV08_05928</name>
</gene>
<dbReference type="InterPro" id="IPR036318">
    <property type="entry name" value="FAD-bd_PCMH-like_sf"/>
</dbReference>
<comment type="cofactor">
    <cofactor evidence="1">
        <name>FAD</name>
        <dbReference type="ChEBI" id="CHEBI:57692"/>
    </cofactor>
</comment>
<dbReference type="PROSITE" id="PS00862">
    <property type="entry name" value="OX2_COVAL_FAD"/>
    <property type="match status" value="1"/>
</dbReference>
<dbReference type="GO" id="GO:0071949">
    <property type="term" value="F:FAD binding"/>
    <property type="evidence" value="ECO:0007669"/>
    <property type="project" value="InterPro"/>
</dbReference>
<dbReference type="AlphaFoldDB" id="A0A0D2BA57"/>
<dbReference type="InterPro" id="IPR006094">
    <property type="entry name" value="Oxid_FAD_bind_N"/>
</dbReference>
<evidence type="ECO:0000256" key="3">
    <source>
        <dbReference type="ARBA" id="ARBA00022630"/>
    </source>
</evidence>
<evidence type="ECO:0000256" key="2">
    <source>
        <dbReference type="ARBA" id="ARBA00005466"/>
    </source>
</evidence>
<dbReference type="Gene3D" id="3.30.465.10">
    <property type="match status" value="1"/>
</dbReference>
<evidence type="ECO:0000256" key="1">
    <source>
        <dbReference type="ARBA" id="ARBA00001974"/>
    </source>
</evidence>
<dbReference type="HOGENOM" id="CLU_018354_9_0_1"/>
<sequence length="492" mass="55867">MAAKPRYTTTPSYSSKVLFRGSEEYDRCRRNNPTAATPERYPREIHIVTSPEDVCIALKRAADLNTNVGIRSSGHIMNMGNLIQDGILIDTINLNRHIEYNPKSHEICFGPAVRTEELSKKLGEIKRFFPHGHAPTVGAAGFLLAGGQGWFLRGWGATNQTWINKMEIVVPDGQTVIASPTENEDLWWAARGSGLGFFGVVTRFWCRTIPASTMWERIFKFELGDKYEELMTWAVERGRDTPKYGTDLNLTIDYPEKYDQSYTTDEIPAGAKLVLTLNLLCYADTMREAKTLLGAYDKIPLGVRQQLIEMRPVERRTFQEVFDRKRGFLGNDKTQRWQINSIMNDPTVPLPKLLATIKPALTEFPTRTTSVFMCHCDILPNEEDGALSLVQDLYISTITGWTDPKLEPAIQQPMREKYFQAWPVSVGQYITEIDVNNDDANMKVLSDTALAKFLGIREKWDPKGLFPNYKTFIRAHDKMNALAAAQNKRARL</sequence>
<name>A0A0D2BA57_9EURO</name>
<organism evidence="7 8">
    <name type="scientific">Exophiala spinifera</name>
    <dbReference type="NCBI Taxonomy" id="91928"/>
    <lineage>
        <taxon>Eukaryota</taxon>
        <taxon>Fungi</taxon>
        <taxon>Dikarya</taxon>
        <taxon>Ascomycota</taxon>
        <taxon>Pezizomycotina</taxon>
        <taxon>Eurotiomycetes</taxon>
        <taxon>Chaetothyriomycetidae</taxon>
        <taxon>Chaetothyriales</taxon>
        <taxon>Herpotrichiellaceae</taxon>
        <taxon>Exophiala</taxon>
    </lineage>
</organism>
<dbReference type="RefSeq" id="XP_016236094.1">
    <property type="nucleotide sequence ID" value="XM_016380267.1"/>
</dbReference>
<accession>A0A0D2BA57</accession>
<reference evidence="7 8" key="1">
    <citation type="submission" date="2015-01" db="EMBL/GenBank/DDBJ databases">
        <title>The Genome Sequence of Exophiala spinifera CBS89968.</title>
        <authorList>
            <consortium name="The Broad Institute Genomics Platform"/>
            <person name="Cuomo C."/>
            <person name="de Hoog S."/>
            <person name="Gorbushina A."/>
            <person name="Stielow B."/>
            <person name="Teixiera M."/>
            <person name="Abouelleil A."/>
            <person name="Chapman S.B."/>
            <person name="Priest M."/>
            <person name="Young S.K."/>
            <person name="Wortman J."/>
            <person name="Nusbaum C."/>
            <person name="Birren B."/>
        </authorList>
    </citation>
    <scope>NUCLEOTIDE SEQUENCE [LARGE SCALE GENOMIC DNA]</scope>
    <source>
        <strain evidence="7 8">CBS 89968</strain>
    </source>
</reference>
<dbReference type="GO" id="GO:0016491">
    <property type="term" value="F:oxidoreductase activity"/>
    <property type="evidence" value="ECO:0007669"/>
    <property type="project" value="UniProtKB-KW"/>
</dbReference>
<feature type="domain" description="FAD-binding PCMH-type" evidence="6">
    <location>
        <begin position="38"/>
        <end position="211"/>
    </location>
</feature>
<dbReference type="Proteomes" id="UP000053328">
    <property type="component" value="Unassembled WGS sequence"/>
</dbReference>
<dbReference type="InterPro" id="IPR050416">
    <property type="entry name" value="FAD-linked_Oxidoreductase"/>
</dbReference>
<dbReference type="EMBL" id="KN847495">
    <property type="protein sequence ID" value="KIW15878.1"/>
    <property type="molecule type" value="Genomic_DNA"/>
</dbReference>
<proteinExistence type="inferred from homology"/>
<dbReference type="OrthoDB" id="415825at2759"/>
<evidence type="ECO:0000313" key="8">
    <source>
        <dbReference type="Proteomes" id="UP000053328"/>
    </source>
</evidence>
<evidence type="ECO:0000256" key="4">
    <source>
        <dbReference type="ARBA" id="ARBA00022827"/>
    </source>
</evidence>
<keyword evidence="8" id="KW-1185">Reference proteome</keyword>
<dbReference type="InterPro" id="IPR016166">
    <property type="entry name" value="FAD-bd_PCMH"/>
</dbReference>
<dbReference type="PANTHER" id="PTHR42973">
    <property type="entry name" value="BINDING OXIDOREDUCTASE, PUTATIVE (AFU_ORTHOLOGUE AFUA_1G17690)-RELATED"/>
    <property type="match status" value="1"/>
</dbReference>
<dbReference type="STRING" id="91928.A0A0D2BA57"/>
<dbReference type="GeneID" id="27333011"/>
<evidence type="ECO:0000259" key="6">
    <source>
        <dbReference type="PROSITE" id="PS51387"/>
    </source>
</evidence>
<dbReference type="VEuPathDB" id="FungiDB:PV08_05928"/>
<dbReference type="InterPro" id="IPR016169">
    <property type="entry name" value="FAD-bd_PCMH_sub2"/>
</dbReference>
<protein>
    <recommendedName>
        <fullName evidence="6">FAD-binding PCMH-type domain-containing protein</fullName>
    </recommendedName>
</protein>
<dbReference type="Pfam" id="PF01565">
    <property type="entry name" value="FAD_binding_4"/>
    <property type="match status" value="1"/>
</dbReference>
<dbReference type="InterPro" id="IPR006093">
    <property type="entry name" value="Oxy_OxRdtase_FAD_BS"/>
</dbReference>
<keyword evidence="4" id="KW-0274">FAD</keyword>